<keyword evidence="2" id="KW-1185">Reference proteome</keyword>
<proteinExistence type="predicted"/>
<dbReference type="RefSeq" id="XP_008561514.1">
    <property type="nucleotide sequence ID" value="XM_008563292.1"/>
</dbReference>
<evidence type="ECO:0000313" key="2">
    <source>
        <dbReference type="Proteomes" id="UP000694923"/>
    </source>
</evidence>
<accession>A0ABM0PZH3</accession>
<evidence type="ECO:0000256" key="1">
    <source>
        <dbReference type="SAM" id="MobiDB-lite"/>
    </source>
</evidence>
<feature type="region of interest" description="Disordered" evidence="1">
    <location>
        <begin position="145"/>
        <end position="174"/>
    </location>
</feature>
<dbReference type="GeneID" id="103581468"/>
<feature type="non-terminal residue" evidence="3">
    <location>
        <position position="174"/>
    </location>
</feature>
<sequence length="174" mass="19788">MVLAMASHDAQNFFQPFSSWISRVYEALQQAGDMLSASLVNFSKQDSKLSDKLDQDLDDIHIQETYVEDGEQDSDWSQEDTNSLFLEVDHFSCCNSDLQDSAQSSSPRLSQHAKDSCSIMSQWPNQTLDDQKSPHVLSSIAEEEHHLEKQRNGLQYSFDSQLPRTLENVDGKKQ</sequence>
<dbReference type="Proteomes" id="UP000694923">
    <property type="component" value="Unplaced"/>
</dbReference>
<reference evidence="3" key="1">
    <citation type="submission" date="2025-08" db="UniProtKB">
        <authorList>
            <consortium name="RefSeq"/>
        </authorList>
    </citation>
    <scope>IDENTIFICATION</scope>
</reference>
<feature type="compositionally biased region" description="Polar residues" evidence="1">
    <location>
        <begin position="152"/>
        <end position="163"/>
    </location>
</feature>
<name>A0ABM0PZH3_GALVR</name>
<protein>
    <submittedName>
        <fullName evidence="3">Synaptotagmin-16-like</fullName>
    </submittedName>
</protein>
<evidence type="ECO:0000313" key="3">
    <source>
        <dbReference type="RefSeq" id="XP_008561514.1"/>
    </source>
</evidence>
<organism evidence="2 3">
    <name type="scientific">Galeopterus variegatus</name>
    <name type="common">Malayan flying lemur</name>
    <name type="synonym">Cynocephalus variegatus</name>
    <dbReference type="NCBI Taxonomy" id="482537"/>
    <lineage>
        <taxon>Eukaryota</taxon>
        <taxon>Metazoa</taxon>
        <taxon>Chordata</taxon>
        <taxon>Craniata</taxon>
        <taxon>Vertebrata</taxon>
        <taxon>Euteleostomi</taxon>
        <taxon>Mammalia</taxon>
        <taxon>Eutheria</taxon>
        <taxon>Euarchontoglires</taxon>
        <taxon>Dermoptera</taxon>
        <taxon>Cynocephalidae</taxon>
        <taxon>Galeopterus</taxon>
    </lineage>
</organism>
<gene>
    <name evidence="3" type="primary">LOC103581468</name>
</gene>